<evidence type="ECO:0000313" key="3">
    <source>
        <dbReference type="Proteomes" id="UP001501706"/>
    </source>
</evidence>
<feature type="compositionally biased region" description="Basic and acidic residues" evidence="1">
    <location>
        <begin position="420"/>
        <end position="430"/>
    </location>
</feature>
<dbReference type="Proteomes" id="UP001501706">
    <property type="component" value="Unassembled WGS sequence"/>
</dbReference>
<organism evidence="2 3">
    <name type="scientific">Pigmentiphaga daeguensis</name>
    <dbReference type="NCBI Taxonomy" id="414049"/>
    <lineage>
        <taxon>Bacteria</taxon>
        <taxon>Pseudomonadati</taxon>
        <taxon>Pseudomonadota</taxon>
        <taxon>Betaproteobacteria</taxon>
        <taxon>Burkholderiales</taxon>
        <taxon>Alcaligenaceae</taxon>
        <taxon>Pigmentiphaga</taxon>
    </lineage>
</organism>
<reference evidence="3" key="1">
    <citation type="journal article" date="2019" name="Int. J. Syst. Evol. Microbiol.">
        <title>The Global Catalogue of Microorganisms (GCM) 10K type strain sequencing project: providing services to taxonomists for standard genome sequencing and annotation.</title>
        <authorList>
            <consortium name="The Broad Institute Genomics Platform"/>
            <consortium name="The Broad Institute Genome Sequencing Center for Infectious Disease"/>
            <person name="Wu L."/>
            <person name="Ma J."/>
        </authorList>
    </citation>
    <scope>NUCLEOTIDE SEQUENCE [LARGE SCALE GENOMIC DNA]</scope>
    <source>
        <strain evidence="3">JCM 14330</strain>
    </source>
</reference>
<name>A0ABP3L5E2_9BURK</name>
<dbReference type="InterPro" id="IPR006944">
    <property type="entry name" value="Phage/GTA_portal"/>
</dbReference>
<protein>
    <submittedName>
        <fullName evidence="2">Phage portal protein</fullName>
    </submittedName>
</protein>
<dbReference type="InterPro" id="IPR006427">
    <property type="entry name" value="Portal_HK97"/>
</dbReference>
<accession>A0ABP3L5E2</accession>
<sequence length="430" mass="47559">MLNIFSRKAPPERVEPRFAALTEGEVVESSDRVRMAEIFDIPLTASGAPVTESSSMRVAAVYACVTRIAGAIAQLPIHVYERVDGESVRVEHPYWWLLNEQPCPVWSRAAFWEFIVAQMLLRGDGIAYIVRNRAGQVTGLIPWPRGRVQIEVVHGATPRDPKRLKYFFQDDEGNFGADQDDVLHFPGFGFNGKQGMSVIQWGARNGIGIAIRGDEFAGKFYSQGAQPQFAVKTPGKMGPDLQDQFRDAWVKKYSGNGPNGIPLILTEGLDVKELTMSAVDAQLLESRQWQVLDIARAFGVPGPLVGEMDKSSSWGSSIEQLVLGFSKFTIGPHLTRIKDELNRKMFRTYRYYSVHNRDAMLEPDAKTQSEFLAKALGGPGTQGYMAVNEARRNKGLPPIPDPRFDRPAIAGTKSPPGGADSKETTDETDS</sequence>
<evidence type="ECO:0000256" key="1">
    <source>
        <dbReference type="SAM" id="MobiDB-lite"/>
    </source>
</evidence>
<evidence type="ECO:0000313" key="2">
    <source>
        <dbReference type="EMBL" id="GAA0493677.1"/>
    </source>
</evidence>
<feature type="region of interest" description="Disordered" evidence="1">
    <location>
        <begin position="387"/>
        <end position="430"/>
    </location>
</feature>
<dbReference type="NCBIfam" id="TIGR01537">
    <property type="entry name" value="portal_HK97"/>
    <property type="match status" value="1"/>
</dbReference>
<dbReference type="EMBL" id="BAAAEN010000002">
    <property type="protein sequence ID" value="GAA0493677.1"/>
    <property type="molecule type" value="Genomic_DNA"/>
</dbReference>
<keyword evidence="3" id="KW-1185">Reference proteome</keyword>
<proteinExistence type="predicted"/>
<comment type="caution">
    <text evidence="2">The sequence shown here is derived from an EMBL/GenBank/DDBJ whole genome shotgun (WGS) entry which is preliminary data.</text>
</comment>
<gene>
    <name evidence="2" type="ORF">GCM10009097_06940</name>
</gene>
<dbReference type="Pfam" id="PF04860">
    <property type="entry name" value="Phage_portal"/>
    <property type="match status" value="1"/>
</dbReference>